<proteinExistence type="predicted"/>
<comment type="caution">
    <text evidence="1">The sequence shown here is derived from an EMBL/GenBank/DDBJ whole genome shotgun (WGS) entry which is preliminary data.</text>
</comment>
<sequence>MFFLSYHIDIHVVDIHSLSISDTEHSVLLMKQSQRFFLLNDPDFEIDQNTFVFLQRPITEIYWFEVWTPQWTGTLLIRSIPEEMFR</sequence>
<dbReference type="Proteomes" id="UP000887013">
    <property type="component" value="Unassembled WGS sequence"/>
</dbReference>
<keyword evidence="2" id="KW-1185">Reference proteome</keyword>
<reference evidence="1" key="1">
    <citation type="submission" date="2020-08" db="EMBL/GenBank/DDBJ databases">
        <title>Multicomponent nature underlies the extraordinary mechanical properties of spider dragline silk.</title>
        <authorList>
            <person name="Kono N."/>
            <person name="Nakamura H."/>
            <person name="Mori M."/>
            <person name="Yoshida Y."/>
            <person name="Ohtoshi R."/>
            <person name="Malay A.D."/>
            <person name="Moran D.A.P."/>
            <person name="Tomita M."/>
            <person name="Numata K."/>
            <person name="Arakawa K."/>
        </authorList>
    </citation>
    <scope>NUCLEOTIDE SEQUENCE</scope>
</reference>
<gene>
    <name evidence="1" type="ORF">NPIL_163471</name>
</gene>
<protein>
    <submittedName>
        <fullName evidence="1">Uncharacterized protein</fullName>
    </submittedName>
</protein>
<organism evidence="1 2">
    <name type="scientific">Nephila pilipes</name>
    <name type="common">Giant wood spider</name>
    <name type="synonym">Nephila maculata</name>
    <dbReference type="NCBI Taxonomy" id="299642"/>
    <lineage>
        <taxon>Eukaryota</taxon>
        <taxon>Metazoa</taxon>
        <taxon>Ecdysozoa</taxon>
        <taxon>Arthropoda</taxon>
        <taxon>Chelicerata</taxon>
        <taxon>Arachnida</taxon>
        <taxon>Araneae</taxon>
        <taxon>Araneomorphae</taxon>
        <taxon>Entelegynae</taxon>
        <taxon>Araneoidea</taxon>
        <taxon>Nephilidae</taxon>
        <taxon>Nephila</taxon>
    </lineage>
</organism>
<evidence type="ECO:0000313" key="2">
    <source>
        <dbReference type="Proteomes" id="UP000887013"/>
    </source>
</evidence>
<dbReference type="EMBL" id="BMAW01120976">
    <property type="protein sequence ID" value="GFT91997.1"/>
    <property type="molecule type" value="Genomic_DNA"/>
</dbReference>
<name>A0A8X6U8H9_NEPPI</name>
<dbReference type="AlphaFoldDB" id="A0A8X6U8H9"/>
<evidence type="ECO:0000313" key="1">
    <source>
        <dbReference type="EMBL" id="GFT91997.1"/>
    </source>
</evidence>
<accession>A0A8X6U8H9</accession>